<reference evidence="1" key="1">
    <citation type="submission" date="2020-11" db="EMBL/GenBank/DDBJ databases">
        <authorList>
            <consortium name="DOE Joint Genome Institute"/>
            <person name="Ahrendt S."/>
            <person name="Riley R."/>
            <person name="Andreopoulos W."/>
            <person name="Labutti K."/>
            <person name="Pangilinan J."/>
            <person name="Ruiz-Duenas F.J."/>
            <person name="Barrasa J.M."/>
            <person name="Sanchez-Garcia M."/>
            <person name="Camarero S."/>
            <person name="Miyauchi S."/>
            <person name="Serrano A."/>
            <person name="Linde D."/>
            <person name="Babiker R."/>
            <person name="Drula E."/>
            <person name="Ayuso-Fernandez I."/>
            <person name="Pacheco R."/>
            <person name="Padilla G."/>
            <person name="Ferreira P."/>
            <person name="Barriuso J."/>
            <person name="Kellner H."/>
            <person name="Castanera R."/>
            <person name="Alfaro M."/>
            <person name="Ramirez L."/>
            <person name="Pisabarro A.G."/>
            <person name="Kuo A."/>
            <person name="Tritt A."/>
            <person name="Lipzen A."/>
            <person name="He G."/>
            <person name="Yan M."/>
            <person name="Ng V."/>
            <person name="Cullen D."/>
            <person name="Martin F."/>
            <person name="Rosso M.-N."/>
            <person name="Henrissat B."/>
            <person name="Hibbett D."/>
            <person name="Martinez A.T."/>
            <person name="Grigoriev I.V."/>
        </authorList>
    </citation>
    <scope>NUCLEOTIDE SEQUENCE</scope>
    <source>
        <strain evidence="1">CBS 247.69</strain>
    </source>
</reference>
<evidence type="ECO:0000313" key="2">
    <source>
        <dbReference type="Proteomes" id="UP000807353"/>
    </source>
</evidence>
<accession>A0A9P5YIR5</accession>
<evidence type="ECO:0000313" key="1">
    <source>
        <dbReference type="EMBL" id="KAF9469379.1"/>
    </source>
</evidence>
<feature type="non-terminal residue" evidence="1">
    <location>
        <position position="1"/>
    </location>
</feature>
<name>A0A9P5YIR5_9AGAR</name>
<comment type="caution">
    <text evidence="1">The sequence shown here is derived from an EMBL/GenBank/DDBJ whole genome shotgun (WGS) entry which is preliminary data.</text>
</comment>
<organism evidence="1 2">
    <name type="scientific">Collybia nuda</name>
    <dbReference type="NCBI Taxonomy" id="64659"/>
    <lineage>
        <taxon>Eukaryota</taxon>
        <taxon>Fungi</taxon>
        <taxon>Dikarya</taxon>
        <taxon>Basidiomycota</taxon>
        <taxon>Agaricomycotina</taxon>
        <taxon>Agaricomycetes</taxon>
        <taxon>Agaricomycetidae</taxon>
        <taxon>Agaricales</taxon>
        <taxon>Tricholomatineae</taxon>
        <taxon>Clitocybaceae</taxon>
        <taxon>Collybia</taxon>
    </lineage>
</organism>
<keyword evidence="2" id="KW-1185">Reference proteome</keyword>
<gene>
    <name evidence="1" type="ORF">BDZ94DRAFT_1133825</name>
</gene>
<dbReference type="AlphaFoldDB" id="A0A9P5YIR5"/>
<feature type="non-terminal residue" evidence="1">
    <location>
        <position position="117"/>
    </location>
</feature>
<protein>
    <submittedName>
        <fullName evidence="1">Uncharacterized protein</fullName>
    </submittedName>
</protein>
<dbReference type="OrthoDB" id="2973648at2759"/>
<sequence length="117" mass="12199">LAALLLACTTLVSSTPVVPRAGAGVLDVFVPPILEPTASTVWKIGQTVTVTWDTSNAPENISNGSGVILKGTFDYLAKDFDLRAGSVDLVVPVVTPGKYQIILLGDSGNVSPEFTIE</sequence>
<proteinExistence type="predicted"/>
<dbReference type="Proteomes" id="UP000807353">
    <property type="component" value="Unassembled WGS sequence"/>
</dbReference>
<dbReference type="EMBL" id="MU150230">
    <property type="protein sequence ID" value="KAF9469379.1"/>
    <property type="molecule type" value="Genomic_DNA"/>
</dbReference>